<protein>
    <submittedName>
        <fullName evidence="3">Uncharacterized protein</fullName>
    </submittedName>
</protein>
<name>A0AAV4GDG9_9GAST</name>
<evidence type="ECO:0000256" key="1">
    <source>
        <dbReference type="SAM" id="MobiDB-lite"/>
    </source>
</evidence>
<comment type="caution">
    <text evidence="3">The sequence shown here is derived from an EMBL/GenBank/DDBJ whole genome shotgun (WGS) entry which is preliminary data.</text>
</comment>
<dbReference type="AlphaFoldDB" id="A0AAV4GDG9"/>
<feature type="compositionally biased region" description="Basic and acidic residues" evidence="1">
    <location>
        <begin position="160"/>
        <end position="171"/>
    </location>
</feature>
<evidence type="ECO:0000313" key="4">
    <source>
        <dbReference type="Proteomes" id="UP000762676"/>
    </source>
</evidence>
<feature type="chain" id="PRO_5043595932" evidence="2">
    <location>
        <begin position="23"/>
        <end position="204"/>
    </location>
</feature>
<keyword evidence="4" id="KW-1185">Reference proteome</keyword>
<proteinExistence type="predicted"/>
<feature type="signal peptide" evidence="2">
    <location>
        <begin position="1"/>
        <end position="22"/>
    </location>
</feature>
<evidence type="ECO:0000256" key="2">
    <source>
        <dbReference type="SAM" id="SignalP"/>
    </source>
</evidence>
<keyword evidence="2" id="KW-0732">Signal</keyword>
<gene>
    <name evidence="3" type="ORF">ElyMa_000644100</name>
</gene>
<organism evidence="3 4">
    <name type="scientific">Elysia marginata</name>
    <dbReference type="NCBI Taxonomy" id="1093978"/>
    <lineage>
        <taxon>Eukaryota</taxon>
        <taxon>Metazoa</taxon>
        <taxon>Spiralia</taxon>
        <taxon>Lophotrochozoa</taxon>
        <taxon>Mollusca</taxon>
        <taxon>Gastropoda</taxon>
        <taxon>Heterobranchia</taxon>
        <taxon>Euthyneura</taxon>
        <taxon>Panpulmonata</taxon>
        <taxon>Sacoglossa</taxon>
        <taxon>Placobranchoidea</taxon>
        <taxon>Plakobranchidae</taxon>
        <taxon>Elysia</taxon>
    </lineage>
</organism>
<reference evidence="3 4" key="1">
    <citation type="journal article" date="2021" name="Elife">
        <title>Chloroplast acquisition without the gene transfer in kleptoplastic sea slugs, Plakobranchus ocellatus.</title>
        <authorList>
            <person name="Maeda T."/>
            <person name="Takahashi S."/>
            <person name="Yoshida T."/>
            <person name="Shimamura S."/>
            <person name="Takaki Y."/>
            <person name="Nagai Y."/>
            <person name="Toyoda A."/>
            <person name="Suzuki Y."/>
            <person name="Arimoto A."/>
            <person name="Ishii H."/>
            <person name="Satoh N."/>
            <person name="Nishiyama T."/>
            <person name="Hasebe M."/>
            <person name="Maruyama T."/>
            <person name="Minagawa J."/>
            <person name="Obokata J."/>
            <person name="Shigenobu S."/>
        </authorList>
    </citation>
    <scope>NUCLEOTIDE SEQUENCE [LARGE SCALE GENOMIC DNA]</scope>
</reference>
<dbReference type="EMBL" id="BMAT01001318">
    <property type="protein sequence ID" value="GFR83176.1"/>
    <property type="molecule type" value="Genomic_DNA"/>
</dbReference>
<dbReference type="Proteomes" id="UP000762676">
    <property type="component" value="Unassembled WGS sequence"/>
</dbReference>
<evidence type="ECO:0000313" key="3">
    <source>
        <dbReference type="EMBL" id="GFR83176.1"/>
    </source>
</evidence>
<feature type="region of interest" description="Disordered" evidence="1">
    <location>
        <begin position="144"/>
        <end position="180"/>
    </location>
</feature>
<sequence>MARLQDFFVLCISVTLLGLVESGVEQDSSSITRDPYCSTTHCKKPSYDIIELDSDCSSVKTYARCVKSVLSTCRKRKEKLKDRDSMDNLVMEFDAAKSTLAIVGPNCAMWASVDPLNAARPTSPLAVPEYIGLGLVTFYLSRSNPQGARKKGRPQGTWRRSVESERVEQGRHGTSSIGSPKTDVNGEIVVVVAVVAAAAAVVAN</sequence>
<accession>A0AAV4GDG9</accession>